<dbReference type="Proteomes" id="UP000054248">
    <property type="component" value="Unassembled WGS sequence"/>
</dbReference>
<dbReference type="EMBL" id="KN822943">
    <property type="protein sequence ID" value="KIO34452.1"/>
    <property type="molecule type" value="Genomic_DNA"/>
</dbReference>
<organism evidence="2 3">
    <name type="scientific">Tulasnella calospora MUT 4182</name>
    <dbReference type="NCBI Taxonomy" id="1051891"/>
    <lineage>
        <taxon>Eukaryota</taxon>
        <taxon>Fungi</taxon>
        <taxon>Dikarya</taxon>
        <taxon>Basidiomycota</taxon>
        <taxon>Agaricomycotina</taxon>
        <taxon>Agaricomycetes</taxon>
        <taxon>Cantharellales</taxon>
        <taxon>Tulasnellaceae</taxon>
        <taxon>Tulasnella</taxon>
    </lineage>
</organism>
<name>A0A0C3ML67_9AGAM</name>
<feature type="region of interest" description="Disordered" evidence="1">
    <location>
        <begin position="195"/>
        <end position="214"/>
    </location>
</feature>
<reference evidence="3" key="2">
    <citation type="submission" date="2015-01" db="EMBL/GenBank/DDBJ databases">
        <title>Evolutionary Origins and Diversification of the Mycorrhizal Mutualists.</title>
        <authorList>
            <consortium name="DOE Joint Genome Institute"/>
            <consortium name="Mycorrhizal Genomics Consortium"/>
            <person name="Kohler A."/>
            <person name="Kuo A."/>
            <person name="Nagy L.G."/>
            <person name="Floudas D."/>
            <person name="Copeland A."/>
            <person name="Barry K.W."/>
            <person name="Cichocki N."/>
            <person name="Veneault-Fourrey C."/>
            <person name="LaButti K."/>
            <person name="Lindquist E.A."/>
            <person name="Lipzen A."/>
            <person name="Lundell T."/>
            <person name="Morin E."/>
            <person name="Murat C."/>
            <person name="Riley R."/>
            <person name="Ohm R."/>
            <person name="Sun H."/>
            <person name="Tunlid A."/>
            <person name="Henrissat B."/>
            <person name="Grigoriev I.V."/>
            <person name="Hibbett D.S."/>
            <person name="Martin F."/>
        </authorList>
    </citation>
    <scope>NUCLEOTIDE SEQUENCE [LARGE SCALE GENOMIC DNA]</scope>
    <source>
        <strain evidence="3">MUT 4182</strain>
    </source>
</reference>
<feature type="compositionally biased region" description="Polar residues" evidence="1">
    <location>
        <begin position="437"/>
        <end position="451"/>
    </location>
</feature>
<evidence type="ECO:0000256" key="1">
    <source>
        <dbReference type="SAM" id="MobiDB-lite"/>
    </source>
</evidence>
<gene>
    <name evidence="2" type="ORF">M407DRAFT_218668</name>
</gene>
<evidence type="ECO:0000313" key="2">
    <source>
        <dbReference type="EMBL" id="KIO34452.1"/>
    </source>
</evidence>
<feature type="compositionally biased region" description="Low complexity" evidence="1">
    <location>
        <begin position="501"/>
        <end position="516"/>
    </location>
</feature>
<sequence>MSDDEASSLTRGVKPIASSPEHMVNNQSQGGGVKYASMKEVKSSQVFCSVHLIQDKLLIGTDAGATEIICLDAAATLRRFILIFQFQLKPLSEPAEGNSNFHHFPTIVITRPTTNASGPDPRAEEASTSGGGGGGDEPFYTADNYIKPTLHVLSTFRKLLVYTSAASISIALLVFLGFEGTHLYVENVLIAPTAGLSSNDDDDDGGEAGERGEDAIWGWAVESQESWTGGKRGGTDPALGYRARHLIRAAWMAQNWGAGVGGPLQQRRDQQLLGGGGGSSNAKSDGSTFNVTSYMASAQFLSQAIALAQQNPRISFPTSSSSSSGSANDQLSDSALDLLALHSRVLERIGTPGSITAARDDLLQIWDLALSKSLANHSRHRRPIDAARAALKIGDLSYRLQDGEVAVGWWQKAIDYATLGGDSSSGGVNDSHHHQRTTSTPQLDSTLQHVPSTLPPSPLAQRTLVSALVSLSTYYAATQQLPQAESIQRSALRLLSHASSSFNSRVPSSSDLSSSSKEAQPLVTRDNAPAALHSLFLQHRASVLSVHHAQVLYAASTSAPAPPKRSWMSSKTTSTSSDGVASAQIQLHSAATAAEKVAHTLTGAPKPYADAPSALTHKLTSVYAGDKVLSRPAASLLRDARRTAAEAWNLSGMLYQLEGRKEDLGLALECFERAVHWSGGQTSAADPESQVIQREWATYWKNYTSLKEKLSKA</sequence>
<feature type="region of interest" description="Disordered" evidence="1">
    <location>
        <begin position="423"/>
        <end position="455"/>
    </location>
</feature>
<dbReference type="HOGENOM" id="CLU_387420_0_0_1"/>
<feature type="region of interest" description="Disordered" evidence="1">
    <location>
        <begin position="112"/>
        <end position="134"/>
    </location>
</feature>
<protein>
    <submittedName>
        <fullName evidence="2">Uncharacterized protein</fullName>
    </submittedName>
</protein>
<accession>A0A0C3ML67</accession>
<feature type="region of interest" description="Disordered" evidence="1">
    <location>
        <begin position="1"/>
        <end position="27"/>
    </location>
</feature>
<reference evidence="2 3" key="1">
    <citation type="submission" date="2014-04" db="EMBL/GenBank/DDBJ databases">
        <authorList>
            <consortium name="DOE Joint Genome Institute"/>
            <person name="Kuo A."/>
            <person name="Girlanda M."/>
            <person name="Perotto S."/>
            <person name="Kohler A."/>
            <person name="Nagy L.G."/>
            <person name="Floudas D."/>
            <person name="Copeland A."/>
            <person name="Barry K.W."/>
            <person name="Cichocki N."/>
            <person name="Veneault-Fourrey C."/>
            <person name="LaButti K."/>
            <person name="Lindquist E.A."/>
            <person name="Lipzen A."/>
            <person name="Lundell T."/>
            <person name="Morin E."/>
            <person name="Murat C."/>
            <person name="Sun H."/>
            <person name="Tunlid A."/>
            <person name="Henrissat B."/>
            <person name="Grigoriev I.V."/>
            <person name="Hibbett D.S."/>
            <person name="Martin F."/>
            <person name="Nordberg H.P."/>
            <person name="Cantor M.N."/>
            <person name="Hua S.X."/>
        </authorList>
    </citation>
    <scope>NUCLEOTIDE SEQUENCE [LARGE SCALE GENOMIC DNA]</scope>
    <source>
        <strain evidence="2 3">MUT 4182</strain>
    </source>
</reference>
<feature type="region of interest" description="Disordered" evidence="1">
    <location>
        <begin position="501"/>
        <end position="522"/>
    </location>
</feature>
<proteinExistence type="predicted"/>
<evidence type="ECO:0000313" key="3">
    <source>
        <dbReference type="Proteomes" id="UP000054248"/>
    </source>
</evidence>
<keyword evidence="3" id="KW-1185">Reference proteome</keyword>
<dbReference type="AlphaFoldDB" id="A0A0C3ML67"/>
<dbReference type="OrthoDB" id="2524554at2759"/>